<organism evidence="2 3">
    <name type="scientific">Collybiopsis confluens</name>
    <dbReference type="NCBI Taxonomy" id="2823264"/>
    <lineage>
        <taxon>Eukaryota</taxon>
        <taxon>Fungi</taxon>
        <taxon>Dikarya</taxon>
        <taxon>Basidiomycota</taxon>
        <taxon>Agaricomycotina</taxon>
        <taxon>Agaricomycetes</taxon>
        <taxon>Agaricomycetidae</taxon>
        <taxon>Agaricales</taxon>
        <taxon>Marasmiineae</taxon>
        <taxon>Omphalotaceae</taxon>
        <taxon>Collybiopsis</taxon>
    </lineage>
</organism>
<name>A0A8H5HWV1_9AGAR</name>
<keyword evidence="1" id="KW-0812">Transmembrane</keyword>
<feature type="transmembrane region" description="Helical" evidence="1">
    <location>
        <begin position="20"/>
        <end position="40"/>
    </location>
</feature>
<dbReference type="OrthoDB" id="1393670at2759"/>
<evidence type="ECO:0000313" key="3">
    <source>
        <dbReference type="Proteomes" id="UP000518752"/>
    </source>
</evidence>
<gene>
    <name evidence="2" type="ORF">D9757_004572</name>
</gene>
<keyword evidence="1" id="KW-1133">Transmembrane helix</keyword>
<keyword evidence="3" id="KW-1185">Reference proteome</keyword>
<dbReference type="PANTHER" id="PTHR40465">
    <property type="entry name" value="CHROMOSOME 1, WHOLE GENOME SHOTGUN SEQUENCE"/>
    <property type="match status" value="1"/>
</dbReference>
<proteinExistence type="predicted"/>
<evidence type="ECO:0000313" key="2">
    <source>
        <dbReference type="EMBL" id="KAF5390821.1"/>
    </source>
</evidence>
<dbReference type="EMBL" id="JAACJN010000013">
    <property type="protein sequence ID" value="KAF5390821.1"/>
    <property type="molecule type" value="Genomic_DNA"/>
</dbReference>
<dbReference type="Proteomes" id="UP000518752">
    <property type="component" value="Unassembled WGS sequence"/>
</dbReference>
<evidence type="ECO:0000256" key="1">
    <source>
        <dbReference type="SAM" id="Phobius"/>
    </source>
</evidence>
<reference evidence="2 3" key="1">
    <citation type="journal article" date="2020" name="ISME J.">
        <title>Uncovering the hidden diversity of litter-decomposition mechanisms in mushroom-forming fungi.</title>
        <authorList>
            <person name="Floudas D."/>
            <person name="Bentzer J."/>
            <person name="Ahren D."/>
            <person name="Johansson T."/>
            <person name="Persson P."/>
            <person name="Tunlid A."/>
        </authorList>
    </citation>
    <scope>NUCLEOTIDE SEQUENCE [LARGE SCALE GENOMIC DNA]</scope>
    <source>
        <strain evidence="2 3">CBS 406.79</strain>
    </source>
</reference>
<dbReference type="AlphaFoldDB" id="A0A8H5HWV1"/>
<feature type="transmembrane region" description="Helical" evidence="1">
    <location>
        <begin position="140"/>
        <end position="157"/>
    </location>
</feature>
<feature type="transmembrane region" description="Helical" evidence="1">
    <location>
        <begin position="85"/>
        <end position="105"/>
    </location>
</feature>
<comment type="caution">
    <text evidence="2">The sequence shown here is derived from an EMBL/GenBank/DDBJ whole genome shotgun (WGS) entry which is preliminary data.</text>
</comment>
<feature type="transmembrane region" description="Helical" evidence="1">
    <location>
        <begin position="60"/>
        <end position="78"/>
    </location>
</feature>
<dbReference type="PANTHER" id="PTHR40465:SF1">
    <property type="entry name" value="DUF6534 DOMAIN-CONTAINING PROTEIN"/>
    <property type="match status" value="1"/>
</dbReference>
<protein>
    <submittedName>
        <fullName evidence="2">Uncharacterized protein</fullName>
    </submittedName>
</protein>
<keyword evidence="1" id="KW-0472">Membrane</keyword>
<accession>A0A8H5HWV1</accession>
<sequence length="250" mass="28913">MVLRKDVPFLKFTLKFARLLVVWELVIDTLHSTLLLYMIWQYLIDNFSNEAFLEVTPWSITSTAALTALSACPIQIYLSHRVKKLSGSWVVFTPLFILSLAEVWITRHCDLNTNITSDKSDRIDSYYNASRLVSIHIKNPVSVATDVSISVCLIFYLRKKRTGIRPEVAMGHRDSKLQNTDHTFPLPSRRIAEDILVERKRQYYFQVFSGVTHGFASRGDPNIPDERWGREQSAQGISGWFHRFLDERFA</sequence>